<accession>W7KQA9</accession>
<reference evidence="2" key="1">
    <citation type="submission" date="2013-03" db="EMBL/GenBank/DDBJ databases">
        <title>Draft genome sequence of Bacillus firmus DS1.</title>
        <authorList>
            <person name="Peng D."/>
            <person name="Zhu L."/>
            <person name="Sun M."/>
        </authorList>
    </citation>
    <scope>NUCLEOTIDE SEQUENCE [LARGE SCALE GENOMIC DNA]</scope>
    <source>
        <strain evidence="2">DS1</strain>
    </source>
</reference>
<reference evidence="1 2" key="2">
    <citation type="journal article" date="2016" name="Sci. Rep.">
        <title>A novel serine protease, Sep1, from Bacillus firmus DS-1 has nematicidal activity and degrades multiple intestinal-associated nematode proteins.</title>
        <authorList>
            <person name="Geng C."/>
            <person name="Nie X."/>
            <person name="Tang Z."/>
            <person name="Zhang Y."/>
            <person name="Lin J."/>
            <person name="Sun M."/>
            <person name="Peng D."/>
        </authorList>
    </citation>
    <scope>NUCLEOTIDE SEQUENCE [LARGE SCALE GENOMIC DNA]</scope>
    <source>
        <strain evidence="1 2">DS1</strain>
    </source>
</reference>
<dbReference type="AlphaFoldDB" id="W7KQA9"/>
<dbReference type="eggNOG" id="COG4584">
    <property type="taxonomic scope" value="Bacteria"/>
</dbReference>
<comment type="caution">
    <text evidence="1">The sequence shown here is derived from an EMBL/GenBank/DDBJ whole genome shotgun (WGS) entry which is preliminary data.</text>
</comment>
<protein>
    <submittedName>
        <fullName evidence="1">Transposase</fullName>
    </submittedName>
</protein>
<organism evidence="1 2">
    <name type="scientific">Cytobacillus firmus DS1</name>
    <dbReference type="NCBI Taxonomy" id="1307436"/>
    <lineage>
        <taxon>Bacteria</taxon>
        <taxon>Bacillati</taxon>
        <taxon>Bacillota</taxon>
        <taxon>Bacilli</taxon>
        <taxon>Bacillales</taxon>
        <taxon>Bacillaceae</taxon>
        <taxon>Cytobacillus</taxon>
    </lineage>
</organism>
<feature type="non-terminal residue" evidence="1">
    <location>
        <position position="1"/>
    </location>
</feature>
<proteinExistence type="predicted"/>
<evidence type="ECO:0000313" key="2">
    <source>
        <dbReference type="Proteomes" id="UP000019270"/>
    </source>
</evidence>
<sequence>SLEGSIKIFYQGEEISKQQRRKKVIPFSEKIKKKQTVVVGAPQPVSVEVDTRPLSVYDEFTRGESS</sequence>
<dbReference type="EMBL" id="APVL01000066">
    <property type="protein sequence ID" value="EWG08318.1"/>
    <property type="molecule type" value="Genomic_DNA"/>
</dbReference>
<evidence type="ECO:0000313" key="1">
    <source>
        <dbReference type="EMBL" id="EWG08318.1"/>
    </source>
</evidence>
<name>W7KQA9_CYTFI</name>
<gene>
    <name evidence="1" type="ORF">PBF_24874</name>
</gene>
<dbReference type="Proteomes" id="UP000019270">
    <property type="component" value="Unassembled WGS sequence"/>
</dbReference>